<proteinExistence type="predicted"/>
<evidence type="ECO:0000313" key="1">
    <source>
        <dbReference type="EMBL" id="GFD08547.1"/>
    </source>
</evidence>
<accession>A0A699TEI6</accession>
<gene>
    <name evidence="1" type="ORF">Tci_880516</name>
</gene>
<dbReference type="AlphaFoldDB" id="A0A699TEI6"/>
<sequence length="98" mass="11478">EGYKSFPMILRLFSDLLGSFICLLVDLVLDSLPSLKLSLGSCIYRVWNLVMWDTAYYGSWIRRIALQFIMVSCEVKARIRRIFLMDTPYLLDGYDVLR</sequence>
<name>A0A699TEI6_TANCI</name>
<organism evidence="1">
    <name type="scientific">Tanacetum cinerariifolium</name>
    <name type="common">Dalmatian daisy</name>
    <name type="synonym">Chrysanthemum cinerariifolium</name>
    <dbReference type="NCBI Taxonomy" id="118510"/>
    <lineage>
        <taxon>Eukaryota</taxon>
        <taxon>Viridiplantae</taxon>
        <taxon>Streptophyta</taxon>
        <taxon>Embryophyta</taxon>
        <taxon>Tracheophyta</taxon>
        <taxon>Spermatophyta</taxon>
        <taxon>Magnoliopsida</taxon>
        <taxon>eudicotyledons</taxon>
        <taxon>Gunneridae</taxon>
        <taxon>Pentapetalae</taxon>
        <taxon>asterids</taxon>
        <taxon>campanulids</taxon>
        <taxon>Asterales</taxon>
        <taxon>Asteraceae</taxon>
        <taxon>Asteroideae</taxon>
        <taxon>Anthemideae</taxon>
        <taxon>Anthemidinae</taxon>
        <taxon>Tanacetum</taxon>
    </lineage>
</organism>
<comment type="caution">
    <text evidence="1">The sequence shown here is derived from an EMBL/GenBank/DDBJ whole genome shotgun (WGS) entry which is preliminary data.</text>
</comment>
<protein>
    <submittedName>
        <fullName evidence="1">Uncharacterized protein</fullName>
    </submittedName>
</protein>
<feature type="non-terminal residue" evidence="1">
    <location>
        <position position="1"/>
    </location>
</feature>
<reference evidence="1" key="1">
    <citation type="journal article" date="2019" name="Sci. Rep.">
        <title>Draft genome of Tanacetum cinerariifolium, the natural source of mosquito coil.</title>
        <authorList>
            <person name="Yamashiro T."/>
            <person name="Shiraishi A."/>
            <person name="Satake H."/>
            <person name="Nakayama K."/>
        </authorList>
    </citation>
    <scope>NUCLEOTIDE SEQUENCE</scope>
</reference>
<dbReference type="EMBL" id="BKCJ011239214">
    <property type="protein sequence ID" value="GFD08547.1"/>
    <property type="molecule type" value="Genomic_DNA"/>
</dbReference>